<dbReference type="InterPro" id="IPR045132">
    <property type="entry name" value="UBE4"/>
</dbReference>
<evidence type="ECO:0000256" key="2">
    <source>
        <dbReference type="ARBA" id="ARBA00004496"/>
    </source>
</evidence>
<reference evidence="11" key="1">
    <citation type="submission" date="2022-08" db="EMBL/GenBank/DDBJ databases">
        <title>Novel sulphate-reducing endosymbionts in the free-living metamonad Anaeramoeba.</title>
        <authorList>
            <person name="Jerlstrom-Hultqvist J."/>
            <person name="Cepicka I."/>
            <person name="Gallot-Lavallee L."/>
            <person name="Salas-Leiva D."/>
            <person name="Curtis B.A."/>
            <person name="Zahonova K."/>
            <person name="Pipaliya S."/>
            <person name="Dacks J."/>
            <person name="Roger A.J."/>
        </authorList>
    </citation>
    <scope>NUCLEOTIDE SEQUENCE</scope>
    <source>
        <strain evidence="11">Busselton2</strain>
    </source>
</reference>
<evidence type="ECO:0000256" key="1">
    <source>
        <dbReference type="ARBA" id="ARBA00004123"/>
    </source>
</evidence>
<evidence type="ECO:0000256" key="3">
    <source>
        <dbReference type="ARBA" id="ARBA00004906"/>
    </source>
</evidence>
<keyword evidence="8" id="KW-0539">Nucleus</keyword>
<organism evidence="11 12">
    <name type="scientific">Anaeramoeba flamelloides</name>
    <dbReference type="NCBI Taxonomy" id="1746091"/>
    <lineage>
        <taxon>Eukaryota</taxon>
        <taxon>Metamonada</taxon>
        <taxon>Anaeramoebidae</taxon>
        <taxon>Anaeramoeba</taxon>
    </lineage>
</organism>
<comment type="subcellular location">
    <subcellularLocation>
        <location evidence="2">Cytoplasm</location>
    </subcellularLocation>
    <subcellularLocation>
        <location evidence="1">Nucleus</location>
    </subcellularLocation>
</comment>
<dbReference type="Proteomes" id="UP001146793">
    <property type="component" value="Unassembled WGS sequence"/>
</dbReference>
<feature type="domain" description="U-box" evidence="10">
    <location>
        <begin position="944"/>
        <end position="1016"/>
    </location>
</feature>
<dbReference type="GO" id="GO:0005634">
    <property type="term" value="C:nucleus"/>
    <property type="evidence" value="ECO:0007669"/>
    <property type="project" value="UniProtKB-SubCell"/>
</dbReference>
<dbReference type="GO" id="GO:0036503">
    <property type="term" value="P:ERAD pathway"/>
    <property type="evidence" value="ECO:0007669"/>
    <property type="project" value="InterPro"/>
</dbReference>
<evidence type="ECO:0000256" key="5">
    <source>
        <dbReference type="ARBA" id="ARBA00022490"/>
    </source>
</evidence>
<feature type="compositionally biased region" description="Basic and acidic residues" evidence="9">
    <location>
        <begin position="437"/>
        <end position="448"/>
    </location>
</feature>
<dbReference type="GO" id="GO:0005737">
    <property type="term" value="C:cytoplasm"/>
    <property type="evidence" value="ECO:0007669"/>
    <property type="project" value="UniProtKB-SubCell"/>
</dbReference>
<comment type="similarity">
    <text evidence="4">Belongs to the ubiquitin conjugation factor E4 family.</text>
</comment>
<evidence type="ECO:0000256" key="6">
    <source>
        <dbReference type="ARBA" id="ARBA00022679"/>
    </source>
</evidence>
<evidence type="ECO:0000256" key="8">
    <source>
        <dbReference type="ARBA" id="ARBA00023242"/>
    </source>
</evidence>
<evidence type="ECO:0000256" key="9">
    <source>
        <dbReference type="SAM" id="MobiDB-lite"/>
    </source>
</evidence>
<dbReference type="PROSITE" id="PS51698">
    <property type="entry name" value="U_BOX"/>
    <property type="match status" value="1"/>
</dbReference>
<feature type="region of interest" description="Disordered" evidence="9">
    <location>
        <begin position="422"/>
        <end position="448"/>
    </location>
</feature>
<dbReference type="SMART" id="SM00504">
    <property type="entry name" value="Ubox"/>
    <property type="match status" value="1"/>
</dbReference>
<evidence type="ECO:0000313" key="11">
    <source>
        <dbReference type="EMBL" id="KAJ3439940.1"/>
    </source>
</evidence>
<comment type="caution">
    <text evidence="11">The sequence shown here is derived from an EMBL/GenBank/DDBJ whole genome shotgun (WGS) entry which is preliminary data.</text>
</comment>
<evidence type="ECO:0000256" key="7">
    <source>
        <dbReference type="ARBA" id="ARBA00022786"/>
    </source>
</evidence>
<dbReference type="InterPro" id="IPR003613">
    <property type="entry name" value="Ubox_domain"/>
</dbReference>
<name>A0AAV7ZFF3_9EUKA</name>
<protein>
    <submittedName>
        <fullName evidence="11">Ubiquitin conjugation factor e4 a</fullName>
    </submittedName>
</protein>
<dbReference type="GO" id="GO:0000209">
    <property type="term" value="P:protein polyubiquitination"/>
    <property type="evidence" value="ECO:0007669"/>
    <property type="project" value="TreeGrafter"/>
</dbReference>
<evidence type="ECO:0000313" key="12">
    <source>
        <dbReference type="Proteomes" id="UP001146793"/>
    </source>
</evidence>
<dbReference type="PANTHER" id="PTHR13931">
    <property type="entry name" value="UBIQUITINATION FACTOR E4"/>
    <property type="match status" value="1"/>
</dbReference>
<dbReference type="Pfam" id="PF10408">
    <property type="entry name" value="Ufd2P_core"/>
    <property type="match status" value="1"/>
</dbReference>
<gene>
    <name evidence="11" type="ORF">M0812_15983</name>
</gene>
<dbReference type="InterPro" id="IPR019474">
    <property type="entry name" value="Ub_conjug_fac_E4_core"/>
</dbReference>
<accession>A0AAV7ZFF3</accession>
<evidence type="ECO:0000259" key="10">
    <source>
        <dbReference type="PROSITE" id="PS51698"/>
    </source>
</evidence>
<dbReference type="EMBL" id="JANTQA010000032">
    <property type="protein sequence ID" value="KAJ3439940.1"/>
    <property type="molecule type" value="Genomic_DNA"/>
</dbReference>
<dbReference type="SUPFAM" id="SSF57850">
    <property type="entry name" value="RING/U-box"/>
    <property type="match status" value="1"/>
</dbReference>
<keyword evidence="7" id="KW-0833">Ubl conjugation pathway</keyword>
<proteinExistence type="inferred from homology"/>
<dbReference type="Gene3D" id="3.30.40.10">
    <property type="entry name" value="Zinc/RING finger domain, C3HC4 (zinc finger)"/>
    <property type="match status" value="1"/>
</dbReference>
<dbReference type="InterPro" id="IPR013083">
    <property type="entry name" value="Znf_RING/FYVE/PHD"/>
</dbReference>
<keyword evidence="6" id="KW-0808">Transferase</keyword>
<dbReference type="AlphaFoldDB" id="A0AAV7ZFF3"/>
<dbReference type="PANTHER" id="PTHR13931:SF2">
    <property type="entry name" value="UBIQUITIN CONJUGATION FACTOR E4 B"/>
    <property type="match status" value="1"/>
</dbReference>
<dbReference type="GO" id="GO:0034450">
    <property type="term" value="F:ubiquitin-ubiquitin ligase activity"/>
    <property type="evidence" value="ECO:0007669"/>
    <property type="project" value="InterPro"/>
</dbReference>
<dbReference type="GO" id="GO:0006511">
    <property type="term" value="P:ubiquitin-dependent protein catabolic process"/>
    <property type="evidence" value="ECO:0007669"/>
    <property type="project" value="InterPro"/>
</dbReference>
<keyword evidence="5" id="KW-0963">Cytoplasm</keyword>
<evidence type="ECO:0000256" key="4">
    <source>
        <dbReference type="ARBA" id="ARBA00007434"/>
    </source>
</evidence>
<dbReference type="GO" id="GO:0000151">
    <property type="term" value="C:ubiquitin ligase complex"/>
    <property type="evidence" value="ECO:0007669"/>
    <property type="project" value="InterPro"/>
</dbReference>
<sequence length="1016" mass="118783">MERSVLGLLTREQQNKILDLPHMLGVRLGKFQNQGKDLDSVSTFVEKEIRSGNSKILNGISDLVLLEVLQNPMNDQVQTLTKRKVFVYFLQSYLNLTKKKKYLSGQEFVQETKQLIVNYLLLLLKSPMVLTSEIKEGEQYVKFVEALEVTGGSQTILKILWNECKKDPEGTPFTTLTPLLPSAIRLYDQVLQKSDQKQSTRINNLLIIIASFFKFSAIRTKLIESCEDFYPRQLEKESSGYQLEGLFSHLFRFPVLERNLELMGQYFLRSKTQFDNLLKNERRITEKYISNLSSIVLLIAKHRGLRPKLFLWIRTVLSSHANRIWDTKFEEMRSPLDPNSDNFLVILACVLLKLCEPFLDPDGKMWEVFNLDQEKKRARQGKKIVKPFEAKEAYWVHPTNLAKFCGHQLLISRLISQKFNSKKNKLKDQRQGSSNGNKKDKERLKNENERPQVNDFVSDCFFLAQEAISIGVLPLLTRHTLLLIELQKAQEQIKTEKQKNVPNENLIKEYQIQITEHFSKLNGRETLLYVPWFNNLMFKFYNFTIHWICDLSGVNQKQNNQSRSLPQMTSRNIKVLTMLPEFVLTNIYEYCTWTSNLNVVNLASQPKSVLHSMYEFCILFACSPNIILNPLIRHSLFVCYLQCLQLNGNEGNSKKLTITMKNNMDSVFNVQHFHNEKLIWSILIQFLEYEYTGRTSQYYDKLSLRQTLIAVLLRLFKRSKLYVKQIGTECRNEDIGIRFVNYLIRDLSSIMGIMKDSFDNVKDLSILIQKNKEKMFQNELIEIEKSFNDRKNVLKSRSNWTNQIILLLIDLISNSQLINLFLNSQIKGTFIETMSNALKLFSKLAFQCNTQKLDFGYKTIELLTNFSKLMILMYQTNDTLIQDWSVKQMESIISKKKHFDLVSKLVENLDYKTWNLIIEKIFFPTTSINTDPKTIEKIPEYDKEPPDEFCCTLLYNLMCDPVKTPSGVIVDRQNIEKHLMTDSTDPFSRKPLTVEMLEPLHDLQKKINDWKLEHLL</sequence>
<dbReference type="Pfam" id="PF04564">
    <property type="entry name" value="U-box"/>
    <property type="match status" value="1"/>
</dbReference>
<comment type="pathway">
    <text evidence="3">Protein modification; protein ubiquitination.</text>
</comment>